<evidence type="ECO:0000256" key="1">
    <source>
        <dbReference type="SAM" id="MobiDB-lite"/>
    </source>
</evidence>
<accession>A0ABU6UPX5</accession>
<reference evidence="2 3" key="1">
    <citation type="journal article" date="2023" name="Plants (Basel)">
        <title>Bridging the Gap: Combining Genomics and Transcriptomics Approaches to Understand Stylosanthes scabra, an Orphan Legume from the Brazilian Caatinga.</title>
        <authorList>
            <person name="Ferreira-Neto J.R.C."/>
            <person name="da Silva M.D."/>
            <person name="Binneck E."/>
            <person name="de Melo N.F."/>
            <person name="da Silva R.H."/>
            <person name="de Melo A.L.T.M."/>
            <person name="Pandolfi V."/>
            <person name="Bustamante F.O."/>
            <person name="Brasileiro-Vidal A.C."/>
            <person name="Benko-Iseppon A.M."/>
        </authorList>
    </citation>
    <scope>NUCLEOTIDE SEQUENCE [LARGE SCALE GENOMIC DNA]</scope>
    <source>
        <tissue evidence="2">Leaves</tissue>
    </source>
</reference>
<dbReference type="EMBL" id="JASCZI010121547">
    <property type="protein sequence ID" value="MED6162176.1"/>
    <property type="molecule type" value="Genomic_DNA"/>
</dbReference>
<feature type="region of interest" description="Disordered" evidence="1">
    <location>
        <begin position="1"/>
        <end position="148"/>
    </location>
</feature>
<protein>
    <submittedName>
        <fullName evidence="2">Uncharacterized protein</fullName>
    </submittedName>
</protein>
<feature type="compositionally biased region" description="Polar residues" evidence="1">
    <location>
        <begin position="50"/>
        <end position="70"/>
    </location>
</feature>
<name>A0ABU6UPX5_9FABA</name>
<evidence type="ECO:0000313" key="2">
    <source>
        <dbReference type="EMBL" id="MED6162176.1"/>
    </source>
</evidence>
<dbReference type="Proteomes" id="UP001341840">
    <property type="component" value="Unassembled WGS sequence"/>
</dbReference>
<evidence type="ECO:0000313" key="3">
    <source>
        <dbReference type="Proteomes" id="UP001341840"/>
    </source>
</evidence>
<sequence length="239" mass="25954">MVTSDSVHGNMHESRNQHLNVSTQPPQTPIQPPEPPISAESVAPKRPGAASSSNGLPSDASNSINPQTDCTPRQNTTGTTTPTPASCEVPSADYLTQYVPIPQENPPSRPESEARATPPLISTGDDPHNQNVNTQQDAEGSNEGEEHLDEDARYHCYESEELHSIASDDDGQPDVFPQSNADAPVHMVCLELGMEFETIAQFRKAVWKFNINIARDIIFPRVDSSICKAICSARIVCGR</sequence>
<feature type="compositionally biased region" description="Pro residues" evidence="1">
    <location>
        <begin position="26"/>
        <end position="36"/>
    </location>
</feature>
<feature type="compositionally biased region" description="Low complexity" evidence="1">
    <location>
        <begin position="71"/>
        <end position="84"/>
    </location>
</feature>
<gene>
    <name evidence="2" type="ORF">PIB30_067932</name>
</gene>
<proteinExistence type="predicted"/>
<keyword evidence="3" id="KW-1185">Reference proteome</keyword>
<feature type="compositionally biased region" description="Polar residues" evidence="1">
    <location>
        <begin position="129"/>
        <end position="139"/>
    </location>
</feature>
<comment type="caution">
    <text evidence="2">The sequence shown here is derived from an EMBL/GenBank/DDBJ whole genome shotgun (WGS) entry which is preliminary data.</text>
</comment>
<organism evidence="2 3">
    <name type="scientific">Stylosanthes scabra</name>
    <dbReference type="NCBI Taxonomy" id="79078"/>
    <lineage>
        <taxon>Eukaryota</taxon>
        <taxon>Viridiplantae</taxon>
        <taxon>Streptophyta</taxon>
        <taxon>Embryophyta</taxon>
        <taxon>Tracheophyta</taxon>
        <taxon>Spermatophyta</taxon>
        <taxon>Magnoliopsida</taxon>
        <taxon>eudicotyledons</taxon>
        <taxon>Gunneridae</taxon>
        <taxon>Pentapetalae</taxon>
        <taxon>rosids</taxon>
        <taxon>fabids</taxon>
        <taxon>Fabales</taxon>
        <taxon>Fabaceae</taxon>
        <taxon>Papilionoideae</taxon>
        <taxon>50 kb inversion clade</taxon>
        <taxon>dalbergioids sensu lato</taxon>
        <taxon>Dalbergieae</taxon>
        <taxon>Pterocarpus clade</taxon>
        <taxon>Stylosanthes</taxon>
    </lineage>
</organism>